<keyword evidence="2" id="KW-0963">Cytoplasm</keyword>
<evidence type="ECO:0000256" key="2">
    <source>
        <dbReference type="ARBA" id="ARBA00022490"/>
    </source>
</evidence>
<sequence length="691" mass="80084">MSITDSTYDNLREKLDILGYQQTLPLSAVPLVGVIFEDLIKTTESLRNAKLEIAKYLEEKSCWDLGVEPYKCDNSRLLSECNSLHLELVKQKDEFEEKICDYRQKIRNLEADKLHLEEHCAQLEKNVRDLLVKLSGGSKSNKNDVNMSRKPFISTVKSGGYVPNPAEPSNAYRCTKCSSVVWTKHMDGKVQEVQLLQNGLQSQADQITALKEKLERRDREINRLNDLLCGGRPADALAKDCCYKNIGTLSEDVEDLQKEKAELVKKFREAQNSMHEAMQRAITLEEKNKQLENELEDFQKAALSVEYEANAELAKKENELSSLKKELERIKSNQGNGKPLDEKKRLSEQLNFLSQREKELVVELEKTKKKNAKLKSKITSIQQDTTSQDLYISKLAAAEEDVKRYRNERDFFQREYLKIVEKSVPNKEMEMLKMQLASKDEEVKALSKELHTSYQSAMPLPVEDRSSRSHSVQAAIMRAERERDVVKEELRLLKIECDHLRDKLDHATEMQMTERYRIEEENRLLQSKIHKLETEKREVISAHIPERTQLTLVKEELEEMKRRIQDLQSENHKLSTTNHQLRILQDQTEKALIDHQNKLLAAETNLENAECQLQAINTTRESSKNGISTLQREITALKTSNTSLENEKDKIMCELDVKTERVYQLELELKAVMKQKQELQTKVNVLEKKIR</sequence>
<name>A0A7R8UGC5_HERIL</name>
<feature type="coiled-coil region" evidence="5">
    <location>
        <begin position="92"/>
        <end position="133"/>
    </location>
</feature>
<evidence type="ECO:0008006" key="8">
    <source>
        <dbReference type="Google" id="ProtNLM"/>
    </source>
</evidence>
<protein>
    <recommendedName>
        <fullName evidence="8">Centrosomal protein of 135 kDa</fullName>
    </recommendedName>
</protein>
<accession>A0A7R8UGC5</accession>
<reference evidence="6 7" key="1">
    <citation type="submission" date="2020-11" db="EMBL/GenBank/DDBJ databases">
        <authorList>
            <person name="Wallbank WR R."/>
            <person name="Pardo Diaz C."/>
            <person name="Kozak K."/>
            <person name="Martin S."/>
            <person name="Jiggins C."/>
            <person name="Moest M."/>
            <person name="Warren A I."/>
            <person name="Generalovic N T."/>
            <person name="Byers J.R.P. K."/>
            <person name="Montejo-Kovacevich G."/>
            <person name="Yen C E."/>
        </authorList>
    </citation>
    <scope>NUCLEOTIDE SEQUENCE [LARGE SCALE GENOMIC DNA]</scope>
</reference>
<dbReference type="InParanoid" id="A0A7R8UGC5"/>
<feature type="coiled-coil region" evidence="5">
    <location>
        <begin position="197"/>
        <end position="449"/>
    </location>
</feature>
<dbReference type="PANTHER" id="PTHR20544:SF0">
    <property type="entry name" value="NUCLEOPROTEIN TPR_MLP1 DOMAIN-CONTAINING PROTEIN"/>
    <property type="match status" value="1"/>
</dbReference>
<dbReference type="GO" id="GO:0005814">
    <property type="term" value="C:centriole"/>
    <property type="evidence" value="ECO:0007669"/>
    <property type="project" value="UniProtKB-SubCell"/>
</dbReference>
<keyword evidence="3" id="KW-0206">Cytoskeleton</keyword>
<comment type="similarity">
    <text evidence="4">Belongs to the CEP135/TSGA10 family.</text>
</comment>
<evidence type="ECO:0000313" key="6">
    <source>
        <dbReference type="EMBL" id="CAD7080306.1"/>
    </source>
</evidence>
<keyword evidence="5" id="KW-0175">Coiled coil</keyword>
<dbReference type="AlphaFoldDB" id="A0A7R8UGC5"/>
<dbReference type="InterPro" id="IPR051877">
    <property type="entry name" value="Centriole_BasalBody_StrucProt"/>
</dbReference>
<evidence type="ECO:0000256" key="3">
    <source>
        <dbReference type="ARBA" id="ARBA00023212"/>
    </source>
</evidence>
<comment type="subcellular location">
    <subcellularLocation>
        <location evidence="1">Cytoplasm</location>
        <location evidence="1">Cytoskeleton</location>
        <location evidence="1">Microtubule organizing center</location>
        <location evidence="1">Centrosome</location>
        <location evidence="1">Centriole</location>
    </subcellularLocation>
</comment>
<gene>
    <name evidence="6" type="ORF">HERILL_LOCUS3469</name>
</gene>
<evidence type="ECO:0000256" key="5">
    <source>
        <dbReference type="SAM" id="Coils"/>
    </source>
</evidence>
<keyword evidence="7" id="KW-1185">Reference proteome</keyword>
<proteinExistence type="inferred from homology"/>
<evidence type="ECO:0000256" key="1">
    <source>
        <dbReference type="ARBA" id="ARBA00004114"/>
    </source>
</evidence>
<dbReference type="EMBL" id="LR899010">
    <property type="protein sequence ID" value="CAD7080306.1"/>
    <property type="molecule type" value="Genomic_DNA"/>
</dbReference>
<evidence type="ECO:0000313" key="7">
    <source>
        <dbReference type="Proteomes" id="UP000594454"/>
    </source>
</evidence>
<feature type="coiled-coil region" evidence="5">
    <location>
        <begin position="476"/>
        <end position="689"/>
    </location>
</feature>
<evidence type="ECO:0000256" key="4">
    <source>
        <dbReference type="ARBA" id="ARBA00038123"/>
    </source>
</evidence>
<dbReference type="FunCoup" id="A0A7R8UGC5">
    <property type="interactions" value="70"/>
</dbReference>
<dbReference type="OrthoDB" id="10254663at2759"/>
<organism evidence="6 7">
    <name type="scientific">Hermetia illucens</name>
    <name type="common">Black soldier fly</name>
    <dbReference type="NCBI Taxonomy" id="343691"/>
    <lineage>
        <taxon>Eukaryota</taxon>
        <taxon>Metazoa</taxon>
        <taxon>Ecdysozoa</taxon>
        <taxon>Arthropoda</taxon>
        <taxon>Hexapoda</taxon>
        <taxon>Insecta</taxon>
        <taxon>Pterygota</taxon>
        <taxon>Neoptera</taxon>
        <taxon>Endopterygota</taxon>
        <taxon>Diptera</taxon>
        <taxon>Brachycera</taxon>
        <taxon>Stratiomyomorpha</taxon>
        <taxon>Stratiomyidae</taxon>
        <taxon>Hermetiinae</taxon>
        <taxon>Hermetia</taxon>
    </lineage>
</organism>
<dbReference type="PANTHER" id="PTHR20544">
    <property type="entry name" value="CENTROSOMAL PROTEIN CEP135"/>
    <property type="match status" value="1"/>
</dbReference>
<dbReference type="Proteomes" id="UP000594454">
    <property type="component" value="Chromosome 2"/>
</dbReference>